<feature type="coiled-coil region" evidence="2">
    <location>
        <begin position="67"/>
        <end position="94"/>
    </location>
</feature>
<organism evidence="5 6">
    <name type="scientific">Candida viswanathii</name>
    <dbReference type="NCBI Taxonomy" id="5486"/>
    <lineage>
        <taxon>Eukaryota</taxon>
        <taxon>Fungi</taxon>
        <taxon>Dikarya</taxon>
        <taxon>Ascomycota</taxon>
        <taxon>Saccharomycotina</taxon>
        <taxon>Pichiomycetes</taxon>
        <taxon>Debaryomycetaceae</taxon>
        <taxon>Candida/Lodderomyces clade</taxon>
        <taxon>Candida</taxon>
    </lineage>
</organism>
<dbReference type="Proteomes" id="UP000253472">
    <property type="component" value="Unassembled WGS sequence"/>
</dbReference>
<keyword evidence="2" id="KW-0175">Coiled coil</keyword>
<accession>A0A367XPR6</accession>
<dbReference type="InterPro" id="IPR048300">
    <property type="entry name" value="TACO1_YebC-like_2nd/3rd_dom"/>
</dbReference>
<dbReference type="Pfam" id="PF20772">
    <property type="entry name" value="TACO1_YebC_N"/>
    <property type="match status" value="1"/>
</dbReference>
<dbReference type="PANTHER" id="PTHR12532:SF0">
    <property type="entry name" value="TRANSLATIONAL ACTIVATOR OF CYTOCHROME C OXIDASE 1"/>
    <property type="match status" value="1"/>
</dbReference>
<name>A0A367XPR6_9ASCO</name>
<dbReference type="EMBL" id="QLNQ01000030">
    <property type="protein sequence ID" value="RCK55180.1"/>
    <property type="molecule type" value="Genomic_DNA"/>
</dbReference>
<feature type="domain" description="TACO1/YebC-like second and third" evidence="3">
    <location>
        <begin position="109"/>
        <end position="275"/>
    </location>
</feature>
<comment type="caution">
    <text evidence="5">The sequence shown here is derived from an EMBL/GenBank/DDBJ whole genome shotgun (WGS) entry which is preliminary data.</text>
</comment>
<evidence type="ECO:0000313" key="6">
    <source>
        <dbReference type="Proteomes" id="UP000253472"/>
    </source>
</evidence>
<dbReference type="OrthoDB" id="2017544at2759"/>
<protein>
    <submittedName>
        <fullName evidence="5">Uncharacterized protein</fullName>
    </submittedName>
</protein>
<dbReference type="InterPro" id="IPR026564">
    <property type="entry name" value="Transcrip_reg_TACO1-like_dom3"/>
</dbReference>
<dbReference type="InterPro" id="IPR029072">
    <property type="entry name" value="YebC-like"/>
</dbReference>
<dbReference type="InterPro" id="IPR002876">
    <property type="entry name" value="Transcrip_reg_TACO1-like"/>
</dbReference>
<dbReference type="HAMAP" id="MF_00693">
    <property type="entry name" value="Transcrip_reg_TACO1"/>
    <property type="match status" value="1"/>
</dbReference>
<dbReference type="STRING" id="5486.A0A367XPR6"/>
<evidence type="ECO:0000313" key="5">
    <source>
        <dbReference type="EMBL" id="RCK55180.1"/>
    </source>
</evidence>
<evidence type="ECO:0000259" key="3">
    <source>
        <dbReference type="Pfam" id="PF01709"/>
    </source>
</evidence>
<dbReference type="AlphaFoldDB" id="A0A367XPR6"/>
<keyword evidence="6" id="KW-1185">Reference proteome</keyword>
<comment type="similarity">
    <text evidence="1">Belongs to the TACO1 family.</text>
</comment>
<proteinExistence type="inferred from homology"/>
<dbReference type="Gene3D" id="3.30.70.980">
    <property type="match status" value="2"/>
</dbReference>
<dbReference type="Gene3D" id="1.10.10.200">
    <property type="match status" value="1"/>
</dbReference>
<dbReference type="InterPro" id="IPR017856">
    <property type="entry name" value="Integrase-like_N"/>
</dbReference>
<evidence type="ECO:0000259" key="4">
    <source>
        <dbReference type="Pfam" id="PF20772"/>
    </source>
</evidence>
<evidence type="ECO:0000256" key="2">
    <source>
        <dbReference type="SAM" id="Coils"/>
    </source>
</evidence>
<dbReference type="GO" id="GO:0005739">
    <property type="term" value="C:mitochondrion"/>
    <property type="evidence" value="ECO:0007669"/>
    <property type="project" value="TreeGrafter"/>
</dbReference>
<gene>
    <name evidence="5" type="ORF">Cantr_04033</name>
</gene>
<dbReference type="PANTHER" id="PTHR12532">
    <property type="entry name" value="TRANSLATIONAL ACTIVATOR OF CYTOCHROME C OXIDASE 1"/>
    <property type="match status" value="1"/>
</dbReference>
<dbReference type="Pfam" id="PF01709">
    <property type="entry name" value="Transcrip_reg"/>
    <property type="match status" value="1"/>
</dbReference>
<sequence length="288" mass="32177">MIRTLFARTPARMVRSPLPGVAYMPLRFAGHSKWANIRHDKAKNDAKKNKEATLMAIRIESCVRTGGKEANSRLDQLLEKAKSLNVQKSLVERAIKRGAGELTNASQQQEVQYEFMGPGGVAVIVSALTDNKARTVSLVKNAMNYFPASLSSCGFMFEKKGEIIFMPKDEAESFDDVFEVALEIGAEDVEEVEFDDEFIPDKKHRFYRLLCEAGDINLVANALTAKGFKLHETAVRYLATADTQVPFPEDSSKGYLRAIDNLDQIADVTDYYTNIQGEHEERILSSVN</sequence>
<reference evidence="5 6" key="1">
    <citation type="submission" date="2018-06" db="EMBL/GenBank/DDBJ databases">
        <title>Whole genome sequencing of Candida tropicalis (genome annotated by CSBL at Korea University).</title>
        <authorList>
            <person name="Ahn J."/>
        </authorList>
    </citation>
    <scope>NUCLEOTIDE SEQUENCE [LARGE SCALE GENOMIC DNA]</scope>
    <source>
        <strain evidence="5 6">ATCC 20962</strain>
    </source>
</reference>
<dbReference type="SUPFAM" id="SSF75625">
    <property type="entry name" value="YebC-like"/>
    <property type="match status" value="1"/>
</dbReference>
<feature type="domain" description="TACO1/YebC-like N-terminal" evidence="4">
    <location>
        <begin position="32"/>
        <end position="101"/>
    </location>
</feature>
<dbReference type="InterPro" id="IPR049083">
    <property type="entry name" value="TACO1_YebC_N"/>
</dbReference>
<evidence type="ECO:0000256" key="1">
    <source>
        <dbReference type="ARBA" id="ARBA00008724"/>
    </source>
</evidence>